<dbReference type="EMBL" id="BJOU01000002">
    <property type="protein sequence ID" value="GED98414.1"/>
    <property type="molecule type" value="Genomic_DNA"/>
</dbReference>
<keyword evidence="1 4" id="KW-0418">Kinase</keyword>
<dbReference type="InterPro" id="IPR006283">
    <property type="entry name" value="ThiL-like"/>
</dbReference>
<proteinExistence type="inferred from homology"/>
<evidence type="ECO:0000259" key="2">
    <source>
        <dbReference type="Pfam" id="PF00586"/>
    </source>
</evidence>
<dbReference type="GO" id="GO:0005524">
    <property type="term" value="F:ATP binding"/>
    <property type="evidence" value="ECO:0007669"/>
    <property type="project" value="UniProtKB-UniRule"/>
</dbReference>
<dbReference type="GO" id="GO:0009030">
    <property type="term" value="F:thiamine-phosphate kinase activity"/>
    <property type="evidence" value="ECO:0007669"/>
    <property type="project" value="UniProtKB-UniRule"/>
</dbReference>
<dbReference type="RefSeq" id="WP_161927837.1">
    <property type="nucleotide sequence ID" value="NZ_BJOU01000002.1"/>
</dbReference>
<dbReference type="PANTHER" id="PTHR30270">
    <property type="entry name" value="THIAMINE-MONOPHOSPHATE KINASE"/>
    <property type="match status" value="1"/>
</dbReference>
<dbReference type="AlphaFoldDB" id="A0A7I9UZ01"/>
<dbReference type="GO" id="GO:0009229">
    <property type="term" value="P:thiamine diphosphate biosynthetic process"/>
    <property type="evidence" value="ECO:0007669"/>
    <property type="project" value="UniProtKB-UniRule"/>
</dbReference>
<dbReference type="OrthoDB" id="9802811at2"/>
<feature type="binding site" evidence="1">
    <location>
        <position position="57"/>
    </location>
    <ligand>
        <name>substrate</name>
    </ligand>
</feature>
<feature type="binding site" evidence="1">
    <location>
        <position position="222"/>
    </location>
    <ligand>
        <name>ATP</name>
        <dbReference type="ChEBI" id="CHEBI:30616"/>
    </ligand>
</feature>
<keyword evidence="1" id="KW-0808">Transferase</keyword>
<keyword evidence="5" id="KW-1185">Reference proteome</keyword>
<organism evidence="4 5">
    <name type="scientific">Gordonia crocea</name>
    <dbReference type="NCBI Taxonomy" id="589162"/>
    <lineage>
        <taxon>Bacteria</taxon>
        <taxon>Bacillati</taxon>
        <taxon>Actinomycetota</taxon>
        <taxon>Actinomycetes</taxon>
        <taxon>Mycobacteriales</taxon>
        <taxon>Gordoniaceae</taxon>
        <taxon>Gordonia</taxon>
    </lineage>
</organism>
<comment type="catalytic activity">
    <reaction evidence="1">
        <text>thiamine phosphate + ATP = thiamine diphosphate + ADP</text>
        <dbReference type="Rhea" id="RHEA:15913"/>
        <dbReference type="ChEBI" id="CHEBI:30616"/>
        <dbReference type="ChEBI" id="CHEBI:37575"/>
        <dbReference type="ChEBI" id="CHEBI:58937"/>
        <dbReference type="ChEBI" id="CHEBI:456216"/>
        <dbReference type="EC" id="2.7.4.16"/>
    </reaction>
</comment>
<dbReference type="PIRSF" id="PIRSF005303">
    <property type="entry name" value="Thiam_monoph_kin"/>
    <property type="match status" value="1"/>
</dbReference>
<comment type="function">
    <text evidence="1">Catalyzes the ATP-dependent phosphorylation of thiamine-monophosphate (TMP) to form thiamine-pyrophosphate (TPP), the active form of vitamin B1.</text>
</comment>
<dbReference type="NCBIfam" id="TIGR01379">
    <property type="entry name" value="thiL"/>
    <property type="match status" value="1"/>
</dbReference>
<protein>
    <recommendedName>
        <fullName evidence="1">Thiamine-monophosphate kinase</fullName>
        <shortName evidence="1">TMP kinase</shortName>
        <shortName evidence="1">Thiamine-phosphate kinase</shortName>
        <ecNumber evidence="1">2.7.4.16</ecNumber>
    </recommendedName>
</protein>
<dbReference type="Proteomes" id="UP000444980">
    <property type="component" value="Unassembled WGS sequence"/>
</dbReference>
<accession>A0A7I9UZ01</accession>
<feature type="binding site" evidence="1">
    <location>
        <position position="79"/>
    </location>
    <ligand>
        <name>Mg(2+)</name>
        <dbReference type="ChEBI" id="CHEBI:18420"/>
        <label>3</label>
    </ligand>
</feature>
<comment type="miscellaneous">
    <text evidence="1">Reaction mechanism of ThiL seems to utilize a direct, inline transfer of the gamma-phosphate of ATP to TMP rather than a phosphorylated enzyme intermediate.</text>
</comment>
<dbReference type="CDD" id="cd02194">
    <property type="entry name" value="ThiL"/>
    <property type="match status" value="1"/>
</dbReference>
<feature type="binding site" evidence="1">
    <location>
        <position position="220"/>
    </location>
    <ligand>
        <name>Mg(2+)</name>
        <dbReference type="ChEBI" id="CHEBI:18420"/>
        <label>3</label>
    </ligand>
</feature>
<reference evidence="5" key="1">
    <citation type="submission" date="2019-06" db="EMBL/GenBank/DDBJ databases">
        <title>Gordonia isolated from sludge of a wastewater treatment plant.</title>
        <authorList>
            <person name="Tamura T."/>
            <person name="Aoyama K."/>
            <person name="Kang Y."/>
            <person name="Saito S."/>
            <person name="Akiyama N."/>
            <person name="Yazawa K."/>
            <person name="Gonoi T."/>
            <person name="Mikami Y."/>
        </authorList>
    </citation>
    <scope>NUCLEOTIDE SEQUENCE [LARGE SCALE GENOMIC DNA]</scope>
    <source>
        <strain evidence="5">NBRC 107697</strain>
    </source>
</reference>
<feature type="binding site" evidence="1">
    <location>
        <position position="36"/>
    </location>
    <ligand>
        <name>Mg(2+)</name>
        <dbReference type="ChEBI" id="CHEBI:18420"/>
        <label>4</label>
    </ligand>
</feature>
<keyword evidence="1" id="KW-0784">Thiamine biosynthesis</keyword>
<dbReference type="SUPFAM" id="SSF56042">
    <property type="entry name" value="PurM C-terminal domain-like"/>
    <property type="match status" value="1"/>
</dbReference>
<feature type="binding site" evidence="1">
    <location>
        <position position="50"/>
    </location>
    <ligand>
        <name>Mg(2+)</name>
        <dbReference type="ChEBI" id="CHEBI:18420"/>
        <label>2</label>
    </ligand>
</feature>
<evidence type="ECO:0000313" key="4">
    <source>
        <dbReference type="EMBL" id="GED98414.1"/>
    </source>
</evidence>
<keyword evidence="1" id="KW-0479">Metal-binding</keyword>
<comment type="similarity">
    <text evidence="1">Belongs to the thiamine-monophosphate kinase family.</text>
</comment>
<dbReference type="HAMAP" id="MF_02128">
    <property type="entry name" value="TMP_kinase"/>
    <property type="match status" value="1"/>
</dbReference>
<feature type="binding site" evidence="1">
    <location>
        <position position="79"/>
    </location>
    <ligand>
        <name>Mg(2+)</name>
        <dbReference type="ChEBI" id="CHEBI:18420"/>
        <label>2</label>
    </ligand>
</feature>
<feature type="domain" description="PurM-like N-terminal" evidence="2">
    <location>
        <begin position="34"/>
        <end position="143"/>
    </location>
</feature>
<dbReference type="InterPro" id="IPR036921">
    <property type="entry name" value="PurM-like_N_sf"/>
</dbReference>
<dbReference type="GO" id="GO:0000287">
    <property type="term" value="F:magnesium ion binding"/>
    <property type="evidence" value="ECO:0007669"/>
    <property type="project" value="UniProtKB-UniRule"/>
</dbReference>
<comment type="pathway">
    <text evidence="1">Cofactor biosynthesis; thiamine diphosphate biosynthesis; thiamine diphosphate from thiamine phosphate: step 1/1.</text>
</comment>
<keyword evidence="1" id="KW-0460">Magnesium</keyword>
<feature type="binding site" evidence="1">
    <location>
        <position position="79"/>
    </location>
    <ligand>
        <name>Mg(2+)</name>
        <dbReference type="ChEBI" id="CHEBI:18420"/>
        <label>4</label>
    </ligand>
</feature>
<feature type="binding site" evidence="1">
    <location>
        <position position="273"/>
    </location>
    <ligand>
        <name>substrate</name>
    </ligand>
</feature>
<dbReference type="InterPro" id="IPR016188">
    <property type="entry name" value="PurM-like_N"/>
</dbReference>
<dbReference type="SUPFAM" id="SSF55326">
    <property type="entry name" value="PurM N-terminal domain-like"/>
    <property type="match status" value="1"/>
</dbReference>
<feature type="binding site" evidence="1">
    <location>
        <position position="36"/>
    </location>
    <ligand>
        <name>Mg(2+)</name>
        <dbReference type="ChEBI" id="CHEBI:18420"/>
        <label>3</label>
    </ligand>
</feature>
<dbReference type="Gene3D" id="3.30.1330.10">
    <property type="entry name" value="PurM-like, N-terminal domain"/>
    <property type="match status" value="1"/>
</dbReference>
<name>A0A7I9UZ01_9ACTN</name>
<evidence type="ECO:0000313" key="5">
    <source>
        <dbReference type="Proteomes" id="UP000444980"/>
    </source>
</evidence>
<feature type="binding site" evidence="1">
    <location>
        <position position="48"/>
    </location>
    <ligand>
        <name>Mg(2+)</name>
        <dbReference type="ChEBI" id="CHEBI:18420"/>
        <label>4</label>
    </ligand>
</feature>
<dbReference type="Pfam" id="PF00586">
    <property type="entry name" value="AIRS"/>
    <property type="match status" value="1"/>
</dbReference>
<comment type="caution">
    <text evidence="4">The sequence shown here is derived from an EMBL/GenBank/DDBJ whole genome shotgun (WGS) entry which is preliminary data.</text>
</comment>
<gene>
    <name evidence="1 4" type="primary">thiL</name>
    <name evidence="4" type="ORF">nbrc107697_24530</name>
</gene>
<feature type="binding site" evidence="1">
    <location>
        <begin position="126"/>
        <end position="127"/>
    </location>
    <ligand>
        <name>ATP</name>
        <dbReference type="ChEBI" id="CHEBI:30616"/>
    </ligand>
</feature>
<dbReference type="InterPro" id="IPR036676">
    <property type="entry name" value="PurM-like_C_sf"/>
</dbReference>
<dbReference type="InterPro" id="IPR010918">
    <property type="entry name" value="PurM-like_C_dom"/>
</dbReference>
<keyword evidence="1" id="KW-0547">Nucleotide-binding</keyword>
<feature type="binding site" evidence="1">
    <location>
        <position position="316"/>
    </location>
    <ligand>
        <name>substrate</name>
    </ligand>
</feature>
<dbReference type="GO" id="GO:0009228">
    <property type="term" value="P:thiamine biosynthetic process"/>
    <property type="evidence" value="ECO:0007669"/>
    <property type="project" value="UniProtKB-KW"/>
</dbReference>
<dbReference type="UniPathway" id="UPA00060">
    <property type="reaction ID" value="UER00142"/>
</dbReference>
<evidence type="ECO:0000256" key="1">
    <source>
        <dbReference type="HAMAP-Rule" id="MF_02128"/>
    </source>
</evidence>
<feature type="domain" description="PurM-like C-terminal" evidence="3">
    <location>
        <begin position="156"/>
        <end position="254"/>
    </location>
</feature>
<dbReference type="Pfam" id="PF02769">
    <property type="entry name" value="AIRS_C"/>
    <property type="match status" value="1"/>
</dbReference>
<dbReference type="PANTHER" id="PTHR30270:SF0">
    <property type="entry name" value="THIAMINE-MONOPHOSPHATE KINASE"/>
    <property type="match status" value="1"/>
</dbReference>
<dbReference type="Gene3D" id="3.90.650.10">
    <property type="entry name" value="PurM-like C-terminal domain"/>
    <property type="match status" value="1"/>
</dbReference>
<comment type="caution">
    <text evidence="1">Lacks conserved residue(s) required for the propagation of feature annotation.</text>
</comment>
<evidence type="ECO:0000259" key="3">
    <source>
        <dbReference type="Pfam" id="PF02769"/>
    </source>
</evidence>
<feature type="binding site" evidence="1">
    <location>
        <position position="127"/>
    </location>
    <ligand>
        <name>Mg(2+)</name>
        <dbReference type="ChEBI" id="CHEBI:18420"/>
        <label>1</label>
    </ligand>
</feature>
<sequence length="319" mass="31241">MTANRTIGEVGERALLAEFATSAASTPDVVVGPGDDAAVIEPGARVLSVDTAVADRHFRLDWSSPEQIGARAVVAAVADIAAMGGRPTGVLIALAAPTTASADLVVGINRGAAGRAADLGAAVLGGDLVAASEVSVSITAVGVLDGVAPVRLGGARVGDVLAVSGPLGASAAGYAVLASGDRALLDDPALRAAVDAFRCPAPDPAQGPVAARAGAHALTDVSDGLVEELGLLCAASGVGVDVEAGAIPITAAAAAAADRLGDDPQRWALAGGEDHELLGAFAAGDVPPGWMVIGAVVAARPDPVRIDGSPPRVRGWRSV</sequence>
<keyword evidence="1" id="KW-0067">ATP-binding</keyword>
<feature type="binding site" evidence="1">
    <location>
        <position position="223"/>
    </location>
    <ligand>
        <name>Mg(2+)</name>
        <dbReference type="ChEBI" id="CHEBI:18420"/>
        <label>5</label>
    </ligand>
</feature>
<feature type="binding site" evidence="1">
    <location>
        <position position="50"/>
    </location>
    <ligand>
        <name>Mg(2+)</name>
        <dbReference type="ChEBI" id="CHEBI:18420"/>
        <label>1</label>
    </ligand>
</feature>
<dbReference type="EC" id="2.7.4.16" evidence="1"/>